<evidence type="ECO:0000256" key="1">
    <source>
        <dbReference type="SAM" id="MobiDB-lite"/>
    </source>
</evidence>
<accession>A0A3B0ZYH1</accession>
<feature type="compositionally biased region" description="Polar residues" evidence="1">
    <location>
        <begin position="274"/>
        <end position="288"/>
    </location>
</feature>
<feature type="region of interest" description="Disordered" evidence="1">
    <location>
        <begin position="118"/>
        <end position="305"/>
    </location>
</feature>
<feature type="compositionally biased region" description="Pro residues" evidence="1">
    <location>
        <begin position="182"/>
        <end position="271"/>
    </location>
</feature>
<gene>
    <name evidence="2" type="ORF">MNBD_GAMMA22-3029</name>
</gene>
<feature type="compositionally biased region" description="Polar residues" evidence="1">
    <location>
        <begin position="146"/>
        <end position="172"/>
    </location>
</feature>
<sequence>METNSNVKSEEKVVETDDADVNASADSSMAAEKTTSVEDAGSGIAESSLRRLAPALIVSISIMLSSGILSATSFSNHKNMPPQVRNFYYQLPPPGPYMSNLDMPRPPAAQNAFNQNHFNDQARPSFRPPQMTQPPWVRPVPPWQQAAPSQQFDGNKNSGQANSDNQDQKSALQQVPANNVVPPMPPQWARPAPPMPSQWARPAPPMPPQWARPAPPMPRQGARPAPPMPRQWARPAPPMPPQWARPAPPMPPQWARPAPPMPPQWARPAPPGKNNEQSGVTQNNQQAVTPRATPPWMQLPKENLK</sequence>
<protein>
    <submittedName>
        <fullName evidence="2">Uncharacterized protein</fullName>
    </submittedName>
</protein>
<reference evidence="2" key="1">
    <citation type="submission" date="2018-06" db="EMBL/GenBank/DDBJ databases">
        <authorList>
            <person name="Zhirakovskaya E."/>
        </authorList>
    </citation>
    <scope>NUCLEOTIDE SEQUENCE</scope>
</reference>
<feature type="region of interest" description="Disordered" evidence="1">
    <location>
        <begin position="1"/>
        <end position="43"/>
    </location>
</feature>
<feature type="compositionally biased region" description="Low complexity" evidence="1">
    <location>
        <begin position="21"/>
        <end position="31"/>
    </location>
</feature>
<organism evidence="2">
    <name type="scientific">hydrothermal vent metagenome</name>
    <dbReference type="NCBI Taxonomy" id="652676"/>
    <lineage>
        <taxon>unclassified sequences</taxon>
        <taxon>metagenomes</taxon>
        <taxon>ecological metagenomes</taxon>
    </lineage>
</organism>
<dbReference type="AlphaFoldDB" id="A0A3B0ZYH1"/>
<dbReference type="EMBL" id="UOFS01000005">
    <property type="protein sequence ID" value="VAW90999.1"/>
    <property type="molecule type" value="Genomic_DNA"/>
</dbReference>
<name>A0A3B0ZYH1_9ZZZZ</name>
<proteinExistence type="predicted"/>
<evidence type="ECO:0000313" key="2">
    <source>
        <dbReference type="EMBL" id="VAW90999.1"/>
    </source>
</evidence>